<proteinExistence type="predicted"/>
<keyword evidence="2" id="KW-1185">Reference proteome</keyword>
<name>A0ABT8R2U1_9BACT</name>
<organism evidence="1 2">
    <name type="scientific">Rhodocytophaga aerolata</name>
    <dbReference type="NCBI Taxonomy" id="455078"/>
    <lineage>
        <taxon>Bacteria</taxon>
        <taxon>Pseudomonadati</taxon>
        <taxon>Bacteroidota</taxon>
        <taxon>Cytophagia</taxon>
        <taxon>Cytophagales</taxon>
        <taxon>Rhodocytophagaceae</taxon>
        <taxon>Rhodocytophaga</taxon>
    </lineage>
</organism>
<reference evidence="1" key="1">
    <citation type="submission" date="2023-07" db="EMBL/GenBank/DDBJ databases">
        <title>The genome sequence of Rhodocytophaga aerolata KACC 12507.</title>
        <authorList>
            <person name="Zhang X."/>
        </authorList>
    </citation>
    <scope>NUCLEOTIDE SEQUENCE</scope>
    <source>
        <strain evidence="1">KACC 12507</strain>
    </source>
</reference>
<protein>
    <submittedName>
        <fullName evidence="1">Uncharacterized protein</fullName>
    </submittedName>
</protein>
<evidence type="ECO:0000313" key="2">
    <source>
        <dbReference type="Proteomes" id="UP001168528"/>
    </source>
</evidence>
<comment type="caution">
    <text evidence="1">The sequence shown here is derived from an EMBL/GenBank/DDBJ whole genome shotgun (WGS) entry which is preliminary data.</text>
</comment>
<dbReference type="Proteomes" id="UP001168528">
    <property type="component" value="Unassembled WGS sequence"/>
</dbReference>
<evidence type="ECO:0000313" key="1">
    <source>
        <dbReference type="EMBL" id="MDO1446431.1"/>
    </source>
</evidence>
<gene>
    <name evidence="1" type="ORF">Q0590_09240</name>
</gene>
<dbReference type="EMBL" id="JAUKPO010000004">
    <property type="protein sequence ID" value="MDO1446431.1"/>
    <property type="molecule type" value="Genomic_DNA"/>
</dbReference>
<accession>A0ABT8R2U1</accession>
<dbReference type="RefSeq" id="WP_302037236.1">
    <property type="nucleotide sequence ID" value="NZ_JAUKPO010000004.1"/>
</dbReference>
<sequence>MIKTIVIYLLSLCILLLSGYSQLRPHRHQESAFHSTKKQLRSSAQNLFRKAPTSQAFISSTSSSGTEKKPVMNFTSIEKEENEQLSSKKYIRSNCSFSSSFYSQVLGFLFAFVPKGYPFSKHYSAISTNRRHLIIQVFRI</sequence>